<comment type="cofactor">
    <cofactor evidence="1 15">
        <name>Mg(2+)</name>
        <dbReference type="ChEBI" id="CHEBI:18420"/>
    </cofactor>
</comment>
<evidence type="ECO:0000256" key="5">
    <source>
        <dbReference type="ARBA" id="ARBA00012266"/>
    </source>
</evidence>
<dbReference type="AlphaFoldDB" id="A0A940PAZ7"/>
<keyword evidence="11 15" id="KW-0057">Aromatic amino acid biosynthesis</keyword>
<dbReference type="EMBL" id="JAEEGA010000007">
    <property type="protein sequence ID" value="MBP1041679.1"/>
    <property type="molecule type" value="Genomic_DNA"/>
</dbReference>
<evidence type="ECO:0000256" key="12">
    <source>
        <dbReference type="ARBA" id="ARBA00023239"/>
    </source>
</evidence>
<evidence type="ECO:0000256" key="6">
    <source>
        <dbReference type="ARBA" id="ARBA00020653"/>
    </source>
</evidence>
<evidence type="ECO:0000259" key="16">
    <source>
        <dbReference type="Pfam" id="PF00425"/>
    </source>
</evidence>
<evidence type="ECO:0000256" key="3">
    <source>
        <dbReference type="ARBA" id="ARBA00009562"/>
    </source>
</evidence>
<comment type="catalytic activity">
    <reaction evidence="14 15">
        <text>chorismate + L-glutamine = anthranilate + pyruvate + L-glutamate + H(+)</text>
        <dbReference type="Rhea" id="RHEA:21732"/>
        <dbReference type="ChEBI" id="CHEBI:15361"/>
        <dbReference type="ChEBI" id="CHEBI:15378"/>
        <dbReference type="ChEBI" id="CHEBI:16567"/>
        <dbReference type="ChEBI" id="CHEBI:29748"/>
        <dbReference type="ChEBI" id="CHEBI:29985"/>
        <dbReference type="ChEBI" id="CHEBI:58359"/>
        <dbReference type="EC" id="4.1.3.27"/>
    </reaction>
</comment>
<keyword evidence="9 15" id="KW-0822">Tryptophan biosynthesis</keyword>
<dbReference type="GO" id="GO:0046872">
    <property type="term" value="F:metal ion binding"/>
    <property type="evidence" value="ECO:0007669"/>
    <property type="project" value="UniProtKB-KW"/>
</dbReference>
<dbReference type="EC" id="4.1.3.27" evidence="5 15"/>
<dbReference type="RefSeq" id="WP_209527983.1">
    <property type="nucleotide sequence ID" value="NZ_JAEEGA010000007.1"/>
</dbReference>
<dbReference type="InterPro" id="IPR005256">
    <property type="entry name" value="Anth_synth_I_PabB"/>
</dbReference>
<evidence type="ECO:0000256" key="14">
    <source>
        <dbReference type="ARBA" id="ARBA00047683"/>
    </source>
</evidence>
<accession>A0A940PAZ7</accession>
<protein>
    <recommendedName>
        <fullName evidence="6 15">Anthranilate synthase component 1</fullName>
        <ecNumber evidence="5 15">4.1.3.27</ecNumber>
    </recommendedName>
</protein>
<evidence type="ECO:0000313" key="18">
    <source>
        <dbReference type="EMBL" id="MBP1041679.1"/>
    </source>
</evidence>
<dbReference type="Proteomes" id="UP000674938">
    <property type="component" value="Unassembled WGS sequence"/>
</dbReference>
<dbReference type="NCBIfam" id="TIGR00564">
    <property type="entry name" value="trpE_most"/>
    <property type="match status" value="1"/>
</dbReference>
<keyword evidence="7 15" id="KW-0028">Amino-acid biosynthesis</keyword>
<evidence type="ECO:0000256" key="13">
    <source>
        <dbReference type="ARBA" id="ARBA00025634"/>
    </source>
</evidence>
<evidence type="ECO:0000256" key="15">
    <source>
        <dbReference type="RuleBase" id="RU364045"/>
    </source>
</evidence>
<evidence type="ECO:0000313" key="19">
    <source>
        <dbReference type="Proteomes" id="UP000674938"/>
    </source>
</evidence>
<dbReference type="InterPro" id="IPR005801">
    <property type="entry name" value="ADC_synthase"/>
</dbReference>
<name>A0A940PAZ7_9ENTE</name>
<dbReference type="PRINTS" id="PR00095">
    <property type="entry name" value="ANTSNTHASEI"/>
</dbReference>
<evidence type="ECO:0000259" key="17">
    <source>
        <dbReference type="Pfam" id="PF04715"/>
    </source>
</evidence>
<comment type="caution">
    <text evidence="18">The sequence shown here is derived from an EMBL/GenBank/DDBJ whole genome shotgun (WGS) entry which is preliminary data.</text>
</comment>
<feature type="domain" description="Anthranilate synthase component I N-terminal" evidence="17">
    <location>
        <begin position="11"/>
        <end position="143"/>
    </location>
</feature>
<dbReference type="GO" id="GO:0004049">
    <property type="term" value="F:anthranilate synthase activity"/>
    <property type="evidence" value="ECO:0007669"/>
    <property type="project" value="UniProtKB-EC"/>
</dbReference>
<dbReference type="InterPro" id="IPR006805">
    <property type="entry name" value="Anth_synth_I_N"/>
</dbReference>
<dbReference type="InterPro" id="IPR015890">
    <property type="entry name" value="Chorismate_C"/>
</dbReference>
<proteinExistence type="inferred from homology"/>
<keyword evidence="8 15" id="KW-0479">Metal-binding</keyword>
<dbReference type="SUPFAM" id="SSF56322">
    <property type="entry name" value="ADC synthase"/>
    <property type="match status" value="1"/>
</dbReference>
<keyword evidence="12 15" id="KW-0456">Lyase</keyword>
<dbReference type="GO" id="GO:0000162">
    <property type="term" value="P:L-tryptophan biosynthetic process"/>
    <property type="evidence" value="ECO:0007669"/>
    <property type="project" value="UniProtKB-KW"/>
</dbReference>
<dbReference type="InterPro" id="IPR019999">
    <property type="entry name" value="Anth_synth_I-like"/>
</dbReference>
<keyword evidence="19" id="KW-1185">Reference proteome</keyword>
<sequence>MRKIKTISADCLTAISIYLRLKGTKKSLLESIPRDKNQARYSIIGVDPVHEISSFGHELSIDQRVEKVADPLKAIESFLSRQSEPSESDLPFEAGAIGYVGYDVCALYENIGPIPHDELGIADCHFYVYESFVIVDHLKEQVTFVQDNLYSQRSEAELDRSLKEMVAQIKVPHVAEQRELTLEALSFTSNLSQRGYEKLVLKGKELIQAGDLFQVVPSQRLSAPFTADSFDYYRGLRLSNPSAYLYYLDFGETKIIGSSPESLVSIQGEKVLTNPIAGTRRRGQTIQEDQALAEELAQDEKELAEHKMLVDLSRNDISRIAEVGSVTVPVYLVVEKYRYVMHLVSVVEGRLRSDVSAMDALKATLPAGTVSGAPKIRAMQRIYEMEPVKRNVYGGAVGYLTHSGKADFAIAIRTMVLHQGVAHVQAGAGVVHDSDPTKEYEETLHKAKALLEVYNYDFTR</sequence>
<evidence type="ECO:0000256" key="7">
    <source>
        <dbReference type="ARBA" id="ARBA00022605"/>
    </source>
</evidence>
<dbReference type="Pfam" id="PF00425">
    <property type="entry name" value="Chorismate_bind"/>
    <property type="match status" value="1"/>
</dbReference>
<comment type="similarity">
    <text evidence="3 15">Belongs to the anthranilate synthase component I family.</text>
</comment>
<evidence type="ECO:0000256" key="11">
    <source>
        <dbReference type="ARBA" id="ARBA00023141"/>
    </source>
</evidence>
<keyword evidence="10 15" id="KW-0460">Magnesium</keyword>
<organism evidence="18 19">
    <name type="scientific">Vagococcus allomyrinae</name>
    <dbReference type="NCBI Taxonomy" id="2794353"/>
    <lineage>
        <taxon>Bacteria</taxon>
        <taxon>Bacillati</taxon>
        <taxon>Bacillota</taxon>
        <taxon>Bacilli</taxon>
        <taxon>Lactobacillales</taxon>
        <taxon>Enterococcaceae</taxon>
        <taxon>Vagococcus</taxon>
    </lineage>
</organism>
<gene>
    <name evidence="15 18" type="primary">trpE</name>
    <name evidence="18" type="ORF">I6N95_11735</name>
</gene>
<feature type="domain" description="Chorismate-utilising enzyme C-terminal" evidence="16">
    <location>
        <begin position="193"/>
        <end position="446"/>
    </location>
</feature>
<dbReference type="Gene3D" id="3.60.120.10">
    <property type="entry name" value="Anthranilate synthase"/>
    <property type="match status" value="1"/>
</dbReference>
<evidence type="ECO:0000256" key="10">
    <source>
        <dbReference type="ARBA" id="ARBA00022842"/>
    </source>
</evidence>
<comment type="pathway">
    <text evidence="2 15">Amino-acid biosynthesis; L-tryptophan biosynthesis; L-tryptophan from chorismate: step 1/5.</text>
</comment>
<comment type="subunit">
    <text evidence="4 15">Heterotetramer consisting of two non-identical subunits: a beta subunit (TrpG) and a large alpha subunit (TrpE).</text>
</comment>
<reference evidence="18" key="1">
    <citation type="submission" date="2020-12" db="EMBL/GenBank/DDBJ databases">
        <title>Vagococcus allomyrinae sp. nov. and Enterococcus lavae sp. nov., isolated from the larvae of Allomyrina dichotoma.</title>
        <authorList>
            <person name="Lee S.D."/>
        </authorList>
    </citation>
    <scope>NUCLEOTIDE SEQUENCE</scope>
    <source>
        <strain evidence="18">BWB3-3</strain>
    </source>
</reference>
<dbReference type="PANTHER" id="PTHR11236">
    <property type="entry name" value="AMINOBENZOATE/ANTHRANILATE SYNTHASE"/>
    <property type="match status" value="1"/>
</dbReference>
<evidence type="ECO:0000256" key="9">
    <source>
        <dbReference type="ARBA" id="ARBA00022822"/>
    </source>
</evidence>
<comment type="function">
    <text evidence="13 15">Part of a heterotetrameric complex that catalyzes the two-step biosynthesis of anthranilate, an intermediate in the biosynthesis of L-tryptophan. In the first step, the glutamine-binding beta subunit (TrpG) of anthranilate synthase (AS) provides the glutamine amidotransferase activity which generates ammonia as a substrate that, along with chorismate, is used in the second step, catalyzed by the large alpha subunit of AS (TrpE) to produce anthranilate. In the absence of TrpG, TrpE can synthesize anthranilate directly from chorismate and high concentrations of ammonia.</text>
</comment>
<evidence type="ECO:0000256" key="1">
    <source>
        <dbReference type="ARBA" id="ARBA00001946"/>
    </source>
</evidence>
<dbReference type="Pfam" id="PF04715">
    <property type="entry name" value="Anth_synt_I_N"/>
    <property type="match status" value="1"/>
</dbReference>
<evidence type="ECO:0000256" key="2">
    <source>
        <dbReference type="ARBA" id="ARBA00004873"/>
    </source>
</evidence>
<dbReference type="PANTHER" id="PTHR11236:SF48">
    <property type="entry name" value="ISOCHORISMATE SYNTHASE MENF"/>
    <property type="match status" value="1"/>
</dbReference>
<evidence type="ECO:0000256" key="4">
    <source>
        <dbReference type="ARBA" id="ARBA00011575"/>
    </source>
</evidence>
<evidence type="ECO:0000256" key="8">
    <source>
        <dbReference type="ARBA" id="ARBA00022723"/>
    </source>
</evidence>